<feature type="domain" description="IF rod" evidence="9">
    <location>
        <begin position="30"/>
        <end position="386"/>
    </location>
</feature>
<dbReference type="SUPFAM" id="SSF64593">
    <property type="entry name" value="Intermediate filament protein, coiled coil region"/>
    <property type="match status" value="2"/>
</dbReference>
<gene>
    <name evidence="10" type="primary">LOC107744643</name>
</gene>
<feature type="compositionally biased region" description="Low complexity" evidence="7">
    <location>
        <begin position="1"/>
        <end position="18"/>
    </location>
</feature>
<evidence type="ECO:0000259" key="9">
    <source>
        <dbReference type="PROSITE" id="PS51842"/>
    </source>
</evidence>
<dbReference type="Pfam" id="PF00038">
    <property type="entry name" value="Filament"/>
    <property type="match status" value="1"/>
</dbReference>
<dbReference type="SUPFAM" id="SSF90257">
    <property type="entry name" value="Myosin rod fragments"/>
    <property type="match status" value="1"/>
</dbReference>
<dbReference type="InterPro" id="IPR039008">
    <property type="entry name" value="IF_rod_dom"/>
</dbReference>
<sequence length="585" mass="66331">MRSPAGQSASSRATAAQTPLSPARISRLQEKEDLRALNDRLAVYIDRVRSLELENDRLLVKVSEKEEVTTREVSGIKSLYEAELADTRRVLDETARERAKLQINLGKANSELEEVTRNYKKKDGDLALAQARIKELEAQYNKKEAALNTALSENNSLSAELADLKAQLAKAEDAHGVAKKQLEAETLMRVDLENRCQSLAEELEFRKSMFEEEVRETRQRREKRMVEVDSGMQHDYEFKLAQALQDLRRQHEEQVQIYKDELQHTFKAKLDNAKVSSDMNDKAVLTAREELQEAHMRIEGLSYQLSALQKQASAAEERIRELEDMLSSDRDKYRRQLDAKEREMAEMRECMQQQLNEYQELLDVKLALDMEINAYRKLLEGEEDRLKLSPSPSSRVTVSRTTASSTSTSSRSSRAKRKRVELEEASTAAPKVQISQEAEATGSVSIEEINLEGKSVTLRNNSDKDQSLGSWRLKRQIGDGEEITYKFSPKFVLKAGQTVNVWSADAGVSHSPPSDLLWKSQSSWGTGENILTLLVNSSGEEVAKRIVTKSVIEMENGDDEEGDFGDEDLFHQQVGKEELEVERLS</sequence>
<reference evidence="10" key="2">
    <citation type="submission" date="2025-09" db="UniProtKB">
        <authorList>
            <consortium name="Ensembl"/>
        </authorList>
    </citation>
    <scope>IDENTIFICATION</scope>
</reference>
<name>A0A673NEM4_9TELE</name>
<comment type="similarity">
    <text evidence="5">Belongs to the intermediate filament family.</text>
</comment>
<evidence type="ECO:0000256" key="3">
    <source>
        <dbReference type="ARBA" id="ARBA00023289"/>
    </source>
</evidence>
<proteinExistence type="inferred from homology"/>
<comment type="subcellular location">
    <subcellularLocation>
        <location evidence="4">Nucleus lamina</location>
    </subcellularLocation>
</comment>
<dbReference type="InterPro" id="IPR018039">
    <property type="entry name" value="IF_conserved"/>
</dbReference>
<dbReference type="GO" id="GO:0005882">
    <property type="term" value="C:intermediate filament"/>
    <property type="evidence" value="ECO:0007669"/>
    <property type="project" value="UniProtKB-KW"/>
</dbReference>
<reference evidence="10" key="1">
    <citation type="submission" date="2025-08" db="UniProtKB">
        <authorList>
            <consortium name="Ensembl"/>
        </authorList>
    </citation>
    <scope>IDENTIFICATION</scope>
</reference>
<dbReference type="InterPro" id="IPR001322">
    <property type="entry name" value="Lamin_tail_dom"/>
</dbReference>
<dbReference type="Ensembl" id="ENSSRHT00000101910.1">
    <property type="protein sequence ID" value="ENSSRHP00000099221.1"/>
    <property type="gene ID" value="ENSSRHG00000048495.1"/>
</dbReference>
<feature type="compositionally biased region" description="Low complexity" evidence="7">
    <location>
        <begin position="389"/>
        <end position="412"/>
    </location>
</feature>
<feature type="domain" description="LTD" evidence="8">
    <location>
        <begin position="432"/>
        <end position="549"/>
    </location>
</feature>
<dbReference type="GO" id="GO:0051664">
    <property type="term" value="P:nuclear pore localization"/>
    <property type="evidence" value="ECO:0007669"/>
    <property type="project" value="TreeGrafter"/>
</dbReference>
<evidence type="ECO:0000313" key="11">
    <source>
        <dbReference type="Proteomes" id="UP000472270"/>
    </source>
</evidence>
<dbReference type="Gene3D" id="1.20.5.1160">
    <property type="entry name" value="Vasodilator-stimulated phosphoprotein"/>
    <property type="match status" value="1"/>
</dbReference>
<dbReference type="GO" id="GO:0031507">
    <property type="term" value="P:heterochromatin formation"/>
    <property type="evidence" value="ECO:0007669"/>
    <property type="project" value="TreeGrafter"/>
</dbReference>
<dbReference type="Proteomes" id="UP000472270">
    <property type="component" value="Unassembled WGS sequence"/>
</dbReference>
<dbReference type="GO" id="GO:0006998">
    <property type="term" value="P:nuclear envelope organization"/>
    <property type="evidence" value="ECO:0007669"/>
    <property type="project" value="TreeGrafter"/>
</dbReference>
<evidence type="ECO:0000256" key="1">
    <source>
        <dbReference type="ARBA" id="ARBA00022754"/>
    </source>
</evidence>
<keyword evidence="3" id="KW-0636">Prenylation</keyword>
<dbReference type="Gene3D" id="2.60.40.1260">
    <property type="entry name" value="Lamin Tail domain"/>
    <property type="match status" value="1"/>
</dbReference>
<dbReference type="GO" id="GO:0005200">
    <property type="term" value="F:structural constituent of cytoskeleton"/>
    <property type="evidence" value="ECO:0007669"/>
    <property type="project" value="TreeGrafter"/>
</dbReference>
<keyword evidence="1 5" id="KW-0403">Intermediate filament</keyword>
<evidence type="ECO:0000259" key="8">
    <source>
        <dbReference type="PROSITE" id="PS51841"/>
    </source>
</evidence>
<dbReference type="GO" id="GO:0090435">
    <property type="term" value="P:protein localization to nuclear envelope"/>
    <property type="evidence" value="ECO:0007669"/>
    <property type="project" value="TreeGrafter"/>
</dbReference>
<dbReference type="PROSITE" id="PS00226">
    <property type="entry name" value="IF_ROD_1"/>
    <property type="match status" value="1"/>
</dbReference>
<evidence type="ECO:0000256" key="2">
    <source>
        <dbReference type="ARBA" id="ARBA00023054"/>
    </source>
</evidence>
<evidence type="ECO:0000256" key="4">
    <source>
        <dbReference type="ARBA" id="ARBA00024186"/>
    </source>
</evidence>
<feature type="region of interest" description="Disordered" evidence="7">
    <location>
        <begin position="1"/>
        <end position="27"/>
    </location>
</feature>
<evidence type="ECO:0000313" key="10">
    <source>
        <dbReference type="Ensembl" id="ENSSRHP00000099221.1"/>
    </source>
</evidence>
<dbReference type="SMART" id="SM01391">
    <property type="entry name" value="Filament"/>
    <property type="match status" value="1"/>
</dbReference>
<dbReference type="AlphaFoldDB" id="A0A673NEM4"/>
<feature type="coiled-coil region" evidence="6">
    <location>
        <begin position="34"/>
        <end position="261"/>
    </location>
</feature>
<keyword evidence="3" id="KW-0449">Lipoprotein</keyword>
<evidence type="ECO:0000256" key="7">
    <source>
        <dbReference type="SAM" id="MobiDB-lite"/>
    </source>
</evidence>
<dbReference type="PANTHER" id="PTHR45721">
    <property type="entry name" value="LAMIN DM0-RELATED"/>
    <property type="match status" value="1"/>
</dbReference>
<protein>
    <submittedName>
        <fullName evidence="10">Lamin-B2-like</fullName>
    </submittedName>
</protein>
<keyword evidence="11" id="KW-1185">Reference proteome</keyword>
<keyword evidence="2 6" id="KW-0175">Coiled coil</keyword>
<dbReference type="InterPro" id="IPR036415">
    <property type="entry name" value="Lamin_tail_dom_sf"/>
</dbReference>
<organism evidence="10 11">
    <name type="scientific">Sinocyclocheilus rhinocerous</name>
    <dbReference type="NCBI Taxonomy" id="307959"/>
    <lineage>
        <taxon>Eukaryota</taxon>
        <taxon>Metazoa</taxon>
        <taxon>Chordata</taxon>
        <taxon>Craniata</taxon>
        <taxon>Vertebrata</taxon>
        <taxon>Euteleostomi</taxon>
        <taxon>Actinopterygii</taxon>
        <taxon>Neopterygii</taxon>
        <taxon>Teleostei</taxon>
        <taxon>Ostariophysi</taxon>
        <taxon>Cypriniformes</taxon>
        <taxon>Cyprinidae</taxon>
        <taxon>Cyprininae</taxon>
        <taxon>Sinocyclocheilus</taxon>
    </lineage>
</organism>
<dbReference type="PROSITE" id="PS51841">
    <property type="entry name" value="LTD"/>
    <property type="match status" value="1"/>
</dbReference>
<accession>A0A673NEM4</accession>
<dbReference type="SUPFAM" id="SSF74853">
    <property type="entry name" value="Lamin A/C globular tail domain"/>
    <property type="match status" value="1"/>
</dbReference>
<dbReference type="GO" id="GO:0007097">
    <property type="term" value="P:nuclear migration"/>
    <property type="evidence" value="ECO:0007669"/>
    <property type="project" value="TreeGrafter"/>
</dbReference>
<evidence type="ECO:0000256" key="5">
    <source>
        <dbReference type="RuleBase" id="RU000685"/>
    </source>
</evidence>
<dbReference type="Pfam" id="PF00932">
    <property type="entry name" value="LTD"/>
    <property type="match status" value="1"/>
</dbReference>
<dbReference type="Gene3D" id="1.20.5.170">
    <property type="match status" value="1"/>
</dbReference>
<evidence type="ECO:0000256" key="6">
    <source>
        <dbReference type="SAM" id="Coils"/>
    </source>
</evidence>
<feature type="region of interest" description="Disordered" evidence="7">
    <location>
        <begin position="384"/>
        <end position="439"/>
    </location>
</feature>
<dbReference type="PROSITE" id="PS51842">
    <property type="entry name" value="IF_ROD_2"/>
    <property type="match status" value="1"/>
</dbReference>
<dbReference type="PANTHER" id="PTHR45721:SF2">
    <property type="entry name" value="LAMIN-B2"/>
    <property type="match status" value="1"/>
</dbReference>
<feature type="coiled-coil region" evidence="6">
    <location>
        <begin position="291"/>
        <end position="361"/>
    </location>
</feature>
<dbReference type="GO" id="GO:0005652">
    <property type="term" value="C:nuclear lamina"/>
    <property type="evidence" value="ECO:0007669"/>
    <property type="project" value="UniProtKB-SubCell"/>
</dbReference>